<dbReference type="Pfam" id="PF00621">
    <property type="entry name" value="RhoGEF"/>
    <property type="match status" value="1"/>
</dbReference>
<feature type="region of interest" description="Disordered" evidence="4">
    <location>
        <begin position="198"/>
        <end position="234"/>
    </location>
</feature>
<dbReference type="InterPro" id="IPR051336">
    <property type="entry name" value="RhoGEF_Guanine_NuclExch_SF"/>
</dbReference>
<dbReference type="OrthoDB" id="10256089at2759"/>
<keyword evidence="7" id="KW-0808">Transferase</keyword>
<keyword evidence="8" id="KW-1185">Reference proteome</keyword>
<dbReference type="GO" id="GO:0005085">
    <property type="term" value="F:guanyl-nucleotide exchange factor activity"/>
    <property type="evidence" value="ECO:0007669"/>
    <property type="project" value="UniProtKB-KW"/>
</dbReference>
<feature type="region of interest" description="Disordered" evidence="4">
    <location>
        <begin position="247"/>
        <end position="266"/>
    </location>
</feature>
<evidence type="ECO:0000256" key="4">
    <source>
        <dbReference type="SAM" id="MobiDB-lite"/>
    </source>
</evidence>
<name>A0A9W9YMN8_9CNID</name>
<proteinExistence type="predicted"/>
<evidence type="ECO:0000256" key="3">
    <source>
        <dbReference type="PROSITE-ProRule" id="PRU00192"/>
    </source>
</evidence>
<feature type="domain" description="SH3" evidence="5">
    <location>
        <begin position="571"/>
        <end position="636"/>
    </location>
</feature>
<dbReference type="InterPro" id="IPR035899">
    <property type="entry name" value="DBL_dom_sf"/>
</dbReference>
<evidence type="ECO:0000259" key="6">
    <source>
        <dbReference type="PROSITE" id="PS50010"/>
    </source>
</evidence>
<reference evidence="7" key="1">
    <citation type="submission" date="2023-01" db="EMBL/GenBank/DDBJ databases">
        <title>Genome assembly of the deep-sea coral Lophelia pertusa.</title>
        <authorList>
            <person name="Herrera S."/>
            <person name="Cordes E."/>
        </authorList>
    </citation>
    <scope>NUCLEOTIDE SEQUENCE</scope>
    <source>
        <strain evidence="7">USNM1676648</strain>
        <tissue evidence="7">Polyp</tissue>
    </source>
</reference>
<sequence>MDEPRYTAKDLMSKQKEVATKFELMDNDLFRLAEKLRERKQRGLPPKAEEVTSESVEAYERELLEAAPVSADYQKPVRVNVLSSFIDGVLGSKRAGDREVFEEAGPAKRPQVSVRVRSDAPVSVEAEQKIEPIIKSEIQGWFEGGKAVKPVQIPEHEILVHISEDTKREPNQMALAPWGAEVDPSSAQILKLKQLFTHKQHHHPRQTRLSSSGNECGKQRRGKPRQASSKRQELKWRSAENLNVEVRSKKTVESTPDTLDKTSPEEIDRVEGNMKTANENICRRIEDSVASSRRVLEPSKHVQEILIPQHAGSVLIFTPPGTPRRGSAPCIDASQLPNGHPDRVESEVRLMTTPKDFNFDAVELTLPYPFVNGDAPDVDKEAELQRMNDITDKLIESEEEYVDDLRSLAEDYIYQLPKAPSELADNKDTIFVNSEDVFFFHKVIFCEELAKCKGNPSEVGRVFKKREHELDRYITFCDGKGDSDSFLESHPKDFFKKCEADGPCRPVDELLDRPVERVLEYKAYLGDMLECGQKAGIDTRDIEDGKEVVDRLCAEIRQKTQFEILVPGTPKEVEFYVALQDYRDGHNNICLRKEETVLVLDRLSRPGMYKVVRLHADGSNDNEIWVPSKILQRKKSTAEIIMPAGNNLMLGKY</sequence>
<dbReference type="InterPro" id="IPR001452">
    <property type="entry name" value="SH3_domain"/>
</dbReference>
<dbReference type="SUPFAM" id="SSF48065">
    <property type="entry name" value="DBL homology domain (DH-domain)"/>
    <property type="match status" value="1"/>
</dbReference>
<dbReference type="GO" id="GO:0004674">
    <property type="term" value="F:protein serine/threonine kinase activity"/>
    <property type="evidence" value="ECO:0007669"/>
    <property type="project" value="UniProtKB-EC"/>
</dbReference>
<evidence type="ECO:0000313" key="7">
    <source>
        <dbReference type="EMBL" id="KAJ7353789.1"/>
    </source>
</evidence>
<dbReference type="Gene3D" id="2.30.30.40">
    <property type="entry name" value="SH3 Domains"/>
    <property type="match status" value="1"/>
</dbReference>
<evidence type="ECO:0000256" key="2">
    <source>
        <dbReference type="ARBA" id="ARBA00022658"/>
    </source>
</evidence>
<dbReference type="EMBL" id="MU827341">
    <property type="protein sequence ID" value="KAJ7353789.1"/>
    <property type="molecule type" value="Genomic_DNA"/>
</dbReference>
<comment type="caution">
    <text evidence="7">The sequence shown here is derived from an EMBL/GenBank/DDBJ whole genome shotgun (WGS) entry which is preliminary data.</text>
</comment>
<keyword evidence="1 3" id="KW-0728">SH3 domain</keyword>
<dbReference type="Proteomes" id="UP001163046">
    <property type="component" value="Unassembled WGS sequence"/>
</dbReference>
<evidence type="ECO:0000313" key="8">
    <source>
        <dbReference type="Proteomes" id="UP001163046"/>
    </source>
</evidence>
<dbReference type="AlphaFoldDB" id="A0A9W9YMN8"/>
<dbReference type="PROSITE" id="PS50010">
    <property type="entry name" value="DH_2"/>
    <property type="match status" value="1"/>
</dbReference>
<gene>
    <name evidence="7" type="primary">ARHGEF25</name>
    <name evidence="7" type="ORF">OS493_032374</name>
</gene>
<dbReference type="Gene3D" id="1.20.900.10">
    <property type="entry name" value="Dbl homology (DH) domain"/>
    <property type="match status" value="1"/>
</dbReference>
<protein>
    <submittedName>
        <fullName evidence="7">Rho guanyl-nucleotide exchange factor</fullName>
        <ecNumber evidence="7">2.7.11.1</ecNumber>
    </submittedName>
</protein>
<dbReference type="PANTHER" id="PTHR22826">
    <property type="entry name" value="RHO GUANINE EXCHANGE FACTOR-RELATED"/>
    <property type="match status" value="1"/>
</dbReference>
<dbReference type="SMART" id="SM00325">
    <property type="entry name" value="RhoGEF"/>
    <property type="match status" value="1"/>
</dbReference>
<accession>A0A9W9YMN8</accession>
<dbReference type="EC" id="2.7.11.1" evidence="7"/>
<feature type="domain" description="DH" evidence="6">
    <location>
        <begin position="386"/>
        <end position="559"/>
    </location>
</feature>
<evidence type="ECO:0000256" key="1">
    <source>
        <dbReference type="ARBA" id="ARBA00022443"/>
    </source>
</evidence>
<dbReference type="PROSITE" id="PS50002">
    <property type="entry name" value="SH3"/>
    <property type="match status" value="1"/>
</dbReference>
<dbReference type="SUPFAM" id="SSF50044">
    <property type="entry name" value="SH3-domain"/>
    <property type="match status" value="1"/>
</dbReference>
<organism evidence="7 8">
    <name type="scientific">Desmophyllum pertusum</name>
    <dbReference type="NCBI Taxonomy" id="174260"/>
    <lineage>
        <taxon>Eukaryota</taxon>
        <taxon>Metazoa</taxon>
        <taxon>Cnidaria</taxon>
        <taxon>Anthozoa</taxon>
        <taxon>Hexacorallia</taxon>
        <taxon>Scleractinia</taxon>
        <taxon>Caryophylliina</taxon>
        <taxon>Caryophylliidae</taxon>
        <taxon>Desmophyllum</taxon>
    </lineage>
</organism>
<evidence type="ECO:0000259" key="5">
    <source>
        <dbReference type="PROSITE" id="PS50002"/>
    </source>
</evidence>
<dbReference type="InterPro" id="IPR036028">
    <property type="entry name" value="SH3-like_dom_sf"/>
</dbReference>
<dbReference type="InterPro" id="IPR000219">
    <property type="entry name" value="DH_dom"/>
</dbReference>
<dbReference type="GO" id="GO:0005737">
    <property type="term" value="C:cytoplasm"/>
    <property type="evidence" value="ECO:0007669"/>
    <property type="project" value="TreeGrafter"/>
</dbReference>
<keyword evidence="2" id="KW-0344">Guanine-nucleotide releasing factor</keyword>